<gene>
    <name evidence="1" type="ORF">I41_28420</name>
</gene>
<name>A0A517TZ61_9BACT</name>
<reference evidence="1 2" key="1">
    <citation type="submission" date="2019-02" db="EMBL/GenBank/DDBJ databases">
        <title>Deep-cultivation of Planctomycetes and their phenomic and genomic characterization uncovers novel biology.</title>
        <authorList>
            <person name="Wiegand S."/>
            <person name="Jogler M."/>
            <person name="Boedeker C."/>
            <person name="Pinto D."/>
            <person name="Vollmers J."/>
            <person name="Rivas-Marin E."/>
            <person name="Kohn T."/>
            <person name="Peeters S.H."/>
            <person name="Heuer A."/>
            <person name="Rast P."/>
            <person name="Oberbeckmann S."/>
            <person name="Bunk B."/>
            <person name="Jeske O."/>
            <person name="Meyerdierks A."/>
            <person name="Storesund J.E."/>
            <person name="Kallscheuer N."/>
            <person name="Luecker S."/>
            <person name="Lage O.M."/>
            <person name="Pohl T."/>
            <person name="Merkel B.J."/>
            <person name="Hornburger P."/>
            <person name="Mueller R.-W."/>
            <person name="Bruemmer F."/>
            <person name="Labrenz M."/>
            <person name="Spormann A.M."/>
            <person name="Op den Camp H."/>
            <person name="Overmann J."/>
            <person name="Amann R."/>
            <person name="Jetten M.S.M."/>
            <person name="Mascher T."/>
            <person name="Medema M.H."/>
            <person name="Devos D.P."/>
            <person name="Kaster A.-K."/>
            <person name="Ovreas L."/>
            <person name="Rohde M."/>
            <person name="Galperin M.Y."/>
            <person name="Jogler C."/>
        </authorList>
    </citation>
    <scope>NUCLEOTIDE SEQUENCE [LARGE SCALE GENOMIC DNA]</scope>
    <source>
        <strain evidence="1 2">I41</strain>
    </source>
</reference>
<keyword evidence="2" id="KW-1185">Reference proteome</keyword>
<accession>A0A517TZ61</accession>
<proteinExistence type="predicted"/>
<evidence type="ECO:0000313" key="1">
    <source>
        <dbReference type="EMBL" id="QDT73652.1"/>
    </source>
</evidence>
<dbReference type="AlphaFoldDB" id="A0A517TZ61"/>
<dbReference type="RefSeq" id="WP_145433215.1">
    <property type="nucleotide sequence ID" value="NZ_CP036339.1"/>
</dbReference>
<evidence type="ECO:0000313" key="2">
    <source>
        <dbReference type="Proteomes" id="UP000317909"/>
    </source>
</evidence>
<organism evidence="1 2">
    <name type="scientific">Lacipirellula limnantheis</name>
    <dbReference type="NCBI Taxonomy" id="2528024"/>
    <lineage>
        <taxon>Bacteria</taxon>
        <taxon>Pseudomonadati</taxon>
        <taxon>Planctomycetota</taxon>
        <taxon>Planctomycetia</taxon>
        <taxon>Pirellulales</taxon>
        <taxon>Lacipirellulaceae</taxon>
        <taxon>Lacipirellula</taxon>
    </lineage>
</organism>
<dbReference type="KEGG" id="llh:I41_28420"/>
<dbReference type="OrthoDB" id="274371at2"/>
<dbReference type="Proteomes" id="UP000317909">
    <property type="component" value="Chromosome"/>
</dbReference>
<protein>
    <submittedName>
        <fullName evidence="1">Uncharacterized protein</fullName>
    </submittedName>
</protein>
<sequence length="171" mass="18365">MSFDIHCHTCNLGTRTAKRKNPFTGNMQSVPVDDGLTDAERAAVRELLKSAGAAKPDDFGSYAVEFKDGGSAEVFASELGSSEQCDGLMASVHGVTPELVKFLWDLCRAGNMSATPIMEDEVVVVVCEEQRARVQGRWPSAVVIGSPDELSRLISGGVAAWQAYRDQVVGE</sequence>
<dbReference type="EMBL" id="CP036339">
    <property type="protein sequence ID" value="QDT73652.1"/>
    <property type="molecule type" value="Genomic_DNA"/>
</dbReference>